<comment type="subcellular location">
    <subcellularLocation>
        <location evidence="1">Mitochondrion</location>
    </subcellularLocation>
</comment>
<evidence type="ECO:0000256" key="5">
    <source>
        <dbReference type="ARBA" id="ARBA00023274"/>
    </source>
</evidence>
<evidence type="ECO:0000256" key="2">
    <source>
        <dbReference type="ARBA" id="ARBA00010761"/>
    </source>
</evidence>
<dbReference type="GO" id="GO:0005840">
    <property type="term" value="C:ribosome"/>
    <property type="evidence" value="ECO:0007669"/>
    <property type="project" value="UniProtKB-KW"/>
</dbReference>
<feature type="domain" description="Small ribosomal subunit protein uS3 C-terminal" evidence="8">
    <location>
        <begin position="229"/>
        <end position="308"/>
    </location>
</feature>
<sequence>MGHKANPIGLRLGRKRKADLVWSTPVQSARASAHILLEDFRLRERLEKILRYLSLHSARYTTQRTRTGWLVWIFYSPLEGNLFMGRRGNSPRVQGSAVLPSLSTNEFEKAGMSAGISLLRSNTNLQRHPLSSLSFTSNYLSHTQNFVQETKKGTSQTILSHPFLQEGKGLNSFSSSFPFLSLSFPSLQGSRKNPFHAFFSEKKVSLRWVCLPSPDMSAEALASLVRSLLEKGQRIQRVFSFVEAYYETNSSIRGIRIVCSGRLHGVEMAQDQKRQYGETSLHTLSHAIDYANCSASTPYGQIGVKIWISYMI</sequence>
<comment type="similarity">
    <text evidence="2">Belongs to the universal ribosomal protein uS3 family.</text>
</comment>
<dbReference type="Pfam" id="PF00189">
    <property type="entry name" value="Ribosomal_S3_C"/>
    <property type="match status" value="1"/>
</dbReference>
<geneLocation type="mitochondrion" evidence="9"/>
<keyword evidence="3 9" id="KW-0689">Ribosomal protein</keyword>
<evidence type="ECO:0000256" key="6">
    <source>
        <dbReference type="ARBA" id="ARBA00035157"/>
    </source>
</evidence>
<evidence type="ECO:0000259" key="8">
    <source>
        <dbReference type="Pfam" id="PF00189"/>
    </source>
</evidence>
<organism evidence="9">
    <name type="scientific">Prasinococcus sp. CCMP1194</name>
    <dbReference type="NCBI Taxonomy" id="110672"/>
    <lineage>
        <taxon>Eukaryota</taxon>
        <taxon>Viridiplantae</taxon>
        <taxon>Prasinodermophyta</taxon>
        <taxon>Palmophyllophyceae</taxon>
        <taxon>Prasinococcales</taxon>
        <taxon>Prasinococcaceae</taxon>
        <taxon>Prasinococcus</taxon>
    </lineage>
</organism>
<dbReference type="PANTHER" id="PTHR35928">
    <property type="entry name" value="RIBOSOMAL PROTEIN S3, MITOCHONDRIAL"/>
    <property type="match status" value="1"/>
</dbReference>
<evidence type="ECO:0000256" key="7">
    <source>
        <dbReference type="ARBA" id="ARBA00035414"/>
    </source>
</evidence>
<name>A0A650AKI9_9VIRI</name>
<dbReference type="InterPro" id="IPR009019">
    <property type="entry name" value="KH_sf_prok-type"/>
</dbReference>
<keyword evidence="5" id="KW-0687">Ribonucleoprotein</keyword>
<keyword evidence="4 9" id="KW-0496">Mitochondrion</keyword>
<accession>A0A650AKI9</accession>
<dbReference type="AlphaFoldDB" id="A0A650AKI9"/>
<evidence type="ECO:0000313" key="9">
    <source>
        <dbReference type="EMBL" id="QGN73950.1"/>
    </source>
</evidence>
<dbReference type="SUPFAM" id="SSF54814">
    <property type="entry name" value="Prokaryotic type KH domain (KH-domain type II)"/>
    <property type="match status" value="1"/>
</dbReference>
<dbReference type="InterPro" id="IPR044954">
    <property type="entry name" value="Ribosomal_uS3m_plant"/>
</dbReference>
<reference evidence="9" key="1">
    <citation type="submission" date="2019-11" db="EMBL/GenBank/DDBJ databases">
        <title>Complete mitogenomes of the marine picoplanktonic green algae Prasinoderma sp. MBIC 10622 and Prasinococcus capsulatus CCMP 1194 (Palmophyllophyceae).</title>
        <authorList>
            <person name="Turmel M."/>
            <person name="Otis C."/>
            <person name="Lemieux C."/>
        </authorList>
    </citation>
    <scope>NUCLEOTIDE SEQUENCE</scope>
</reference>
<dbReference type="GO" id="GO:0006412">
    <property type="term" value="P:translation"/>
    <property type="evidence" value="ECO:0007669"/>
    <property type="project" value="InterPro"/>
</dbReference>
<evidence type="ECO:0000256" key="3">
    <source>
        <dbReference type="ARBA" id="ARBA00022980"/>
    </source>
</evidence>
<dbReference type="GO" id="GO:0003735">
    <property type="term" value="F:structural constituent of ribosome"/>
    <property type="evidence" value="ECO:0007669"/>
    <property type="project" value="InterPro"/>
</dbReference>
<evidence type="ECO:0000256" key="4">
    <source>
        <dbReference type="ARBA" id="ARBA00023128"/>
    </source>
</evidence>
<protein>
    <recommendedName>
        <fullName evidence="6">Small ribosomal subunit protein uS3m</fullName>
    </recommendedName>
    <alternativeName>
        <fullName evidence="7">Ribosomal protein S3, mitochondrial</fullName>
    </alternativeName>
</protein>
<dbReference type="PANTHER" id="PTHR35928:SF2">
    <property type="entry name" value="SMALL RIBOSOMAL SUBUNIT PROTEIN US3M"/>
    <property type="match status" value="1"/>
</dbReference>
<evidence type="ECO:0000256" key="1">
    <source>
        <dbReference type="ARBA" id="ARBA00004173"/>
    </source>
</evidence>
<proteinExistence type="inferred from homology"/>
<dbReference type="GO" id="GO:0005739">
    <property type="term" value="C:mitochondrion"/>
    <property type="evidence" value="ECO:0007669"/>
    <property type="project" value="UniProtKB-SubCell"/>
</dbReference>
<dbReference type="Gene3D" id="3.30.1140.32">
    <property type="entry name" value="Ribosomal protein S3, C-terminal domain"/>
    <property type="match status" value="1"/>
</dbReference>
<dbReference type="GO" id="GO:1990904">
    <property type="term" value="C:ribonucleoprotein complex"/>
    <property type="evidence" value="ECO:0007669"/>
    <property type="project" value="UniProtKB-KW"/>
</dbReference>
<dbReference type="InterPro" id="IPR036419">
    <property type="entry name" value="Ribosomal_S3_C_sf"/>
</dbReference>
<dbReference type="SUPFAM" id="SSF54821">
    <property type="entry name" value="Ribosomal protein S3 C-terminal domain"/>
    <property type="match status" value="1"/>
</dbReference>
<dbReference type="InterPro" id="IPR001351">
    <property type="entry name" value="Ribosomal_uS3_C"/>
</dbReference>
<dbReference type="GO" id="GO:0003723">
    <property type="term" value="F:RNA binding"/>
    <property type="evidence" value="ECO:0007669"/>
    <property type="project" value="InterPro"/>
</dbReference>
<gene>
    <name evidence="9" type="primary">rps3</name>
</gene>
<dbReference type="EMBL" id="MN662312">
    <property type="protein sequence ID" value="QGN73950.1"/>
    <property type="molecule type" value="Genomic_DNA"/>
</dbReference>